<sequence length="70" mass="7796">MNSSLAVKIVAFTNCLVVVGVIDLMMMWGLVELLDNSLCSKIGCECMRYIHLHKMGFALTRLQFVVVAFA</sequence>
<keyword evidence="1" id="KW-0472">Membrane</keyword>
<protein>
    <submittedName>
        <fullName evidence="2">Uncharacterized protein</fullName>
    </submittedName>
</protein>
<evidence type="ECO:0000256" key="1">
    <source>
        <dbReference type="SAM" id="Phobius"/>
    </source>
</evidence>
<evidence type="ECO:0000313" key="2">
    <source>
        <dbReference type="EMBL" id="MBX43600.1"/>
    </source>
</evidence>
<dbReference type="EMBL" id="GGEC01063116">
    <property type="protein sequence ID" value="MBX43600.1"/>
    <property type="molecule type" value="Transcribed_RNA"/>
</dbReference>
<organism evidence="2">
    <name type="scientific">Rhizophora mucronata</name>
    <name type="common">Asiatic mangrove</name>
    <dbReference type="NCBI Taxonomy" id="61149"/>
    <lineage>
        <taxon>Eukaryota</taxon>
        <taxon>Viridiplantae</taxon>
        <taxon>Streptophyta</taxon>
        <taxon>Embryophyta</taxon>
        <taxon>Tracheophyta</taxon>
        <taxon>Spermatophyta</taxon>
        <taxon>Magnoliopsida</taxon>
        <taxon>eudicotyledons</taxon>
        <taxon>Gunneridae</taxon>
        <taxon>Pentapetalae</taxon>
        <taxon>rosids</taxon>
        <taxon>fabids</taxon>
        <taxon>Malpighiales</taxon>
        <taxon>Rhizophoraceae</taxon>
        <taxon>Rhizophora</taxon>
    </lineage>
</organism>
<proteinExistence type="predicted"/>
<accession>A0A2P2NMF6</accession>
<name>A0A2P2NMF6_RHIMU</name>
<reference evidence="2" key="1">
    <citation type="submission" date="2018-02" db="EMBL/GenBank/DDBJ databases">
        <title>Rhizophora mucronata_Transcriptome.</title>
        <authorList>
            <person name="Meera S.P."/>
            <person name="Sreeshan A."/>
            <person name="Augustine A."/>
        </authorList>
    </citation>
    <scope>NUCLEOTIDE SEQUENCE</scope>
    <source>
        <tissue evidence="2">Leaf</tissue>
    </source>
</reference>
<keyword evidence="1" id="KW-0812">Transmembrane</keyword>
<dbReference type="AlphaFoldDB" id="A0A2P2NMF6"/>
<keyword evidence="1" id="KW-1133">Transmembrane helix</keyword>
<feature type="transmembrane region" description="Helical" evidence="1">
    <location>
        <begin position="6"/>
        <end position="31"/>
    </location>
</feature>